<dbReference type="AlphaFoldDB" id="A0A4S4F0W0"/>
<feature type="region of interest" description="Disordered" evidence="1">
    <location>
        <begin position="253"/>
        <end position="282"/>
    </location>
</feature>
<dbReference type="PANTHER" id="PTHR44083:SF45">
    <property type="entry name" value="TOPLESS-RELATED PROTEIN 1"/>
    <property type="match status" value="1"/>
</dbReference>
<proteinExistence type="predicted"/>
<sequence length="282" mass="30213">MTMFKERAEVIDEAYRIQGSHSLLQSIQWSARPANTLVRSGCTGNSPPCHINTPYALRVFLPLNSGGFVAMDISYGLSYFSRSIGNLELWLAAFALCRTDAAVEIVKSHELEISTLATLSSLKVLSENADAPVGSDPSSSAQFAFSISRNVIVFASVVSSLGRKTRRAPTAPSDTRLVYASFLDASVCVFTAANLRLRCRITPSTYLSPSVSNSNVHPPVLAAHLQEPNQFALGLLDGGVHVFEPLESEGKWGVPPSVKNGSTRSIMATPSIGASGSNQPQR</sequence>
<organism evidence="2 3">
    <name type="scientific">Camellia sinensis var. sinensis</name>
    <name type="common">China tea</name>
    <dbReference type="NCBI Taxonomy" id="542762"/>
    <lineage>
        <taxon>Eukaryota</taxon>
        <taxon>Viridiplantae</taxon>
        <taxon>Streptophyta</taxon>
        <taxon>Embryophyta</taxon>
        <taxon>Tracheophyta</taxon>
        <taxon>Spermatophyta</taxon>
        <taxon>Magnoliopsida</taxon>
        <taxon>eudicotyledons</taxon>
        <taxon>Gunneridae</taxon>
        <taxon>Pentapetalae</taxon>
        <taxon>asterids</taxon>
        <taxon>Ericales</taxon>
        <taxon>Theaceae</taxon>
        <taxon>Camellia</taxon>
    </lineage>
</organism>
<dbReference type="STRING" id="542762.A0A4S4F0W0"/>
<protein>
    <submittedName>
        <fullName evidence="2">Uncharacterized protein</fullName>
    </submittedName>
</protein>
<comment type="caution">
    <text evidence="2">The sequence shown here is derived from an EMBL/GenBank/DDBJ whole genome shotgun (WGS) entry which is preliminary data.</text>
</comment>
<evidence type="ECO:0000256" key="1">
    <source>
        <dbReference type="SAM" id="MobiDB-lite"/>
    </source>
</evidence>
<dbReference type="EMBL" id="SDRB02000857">
    <property type="protein sequence ID" value="THG22456.1"/>
    <property type="molecule type" value="Genomic_DNA"/>
</dbReference>
<reference evidence="2 3" key="1">
    <citation type="journal article" date="2018" name="Proc. Natl. Acad. Sci. U.S.A.">
        <title>Draft genome sequence of Camellia sinensis var. sinensis provides insights into the evolution of the tea genome and tea quality.</title>
        <authorList>
            <person name="Wei C."/>
            <person name="Yang H."/>
            <person name="Wang S."/>
            <person name="Zhao J."/>
            <person name="Liu C."/>
            <person name="Gao L."/>
            <person name="Xia E."/>
            <person name="Lu Y."/>
            <person name="Tai Y."/>
            <person name="She G."/>
            <person name="Sun J."/>
            <person name="Cao H."/>
            <person name="Tong W."/>
            <person name="Gao Q."/>
            <person name="Li Y."/>
            <person name="Deng W."/>
            <person name="Jiang X."/>
            <person name="Wang W."/>
            <person name="Chen Q."/>
            <person name="Zhang S."/>
            <person name="Li H."/>
            <person name="Wu J."/>
            <person name="Wang P."/>
            <person name="Li P."/>
            <person name="Shi C."/>
            <person name="Zheng F."/>
            <person name="Jian J."/>
            <person name="Huang B."/>
            <person name="Shan D."/>
            <person name="Shi M."/>
            <person name="Fang C."/>
            <person name="Yue Y."/>
            <person name="Li F."/>
            <person name="Li D."/>
            <person name="Wei S."/>
            <person name="Han B."/>
            <person name="Jiang C."/>
            <person name="Yin Y."/>
            <person name="Xia T."/>
            <person name="Zhang Z."/>
            <person name="Bennetzen J.L."/>
            <person name="Zhao S."/>
            <person name="Wan X."/>
        </authorList>
    </citation>
    <scope>NUCLEOTIDE SEQUENCE [LARGE SCALE GENOMIC DNA]</scope>
    <source>
        <strain evidence="3">cv. Shuchazao</strain>
        <tissue evidence="2">Leaf</tissue>
    </source>
</reference>
<dbReference type="Proteomes" id="UP000306102">
    <property type="component" value="Unassembled WGS sequence"/>
</dbReference>
<accession>A0A4S4F0W0</accession>
<gene>
    <name evidence="2" type="ORF">TEA_023027</name>
</gene>
<name>A0A4S4F0W0_CAMSN</name>
<evidence type="ECO:0000313" key="3">
    <source>
        <dbReference type="Proteomes" id="UP000306102"/>
    </source>
</evidence>
<feature type="compositionally biased region" description="Polar residues" evidence="1">
    <location>
        <begin position="259"/>
        <end position="282"/>
    </location>
</feature>
<dbReference type="PANTHER" id="PTHR44083">
    <property type="entry name" value="TOPLESS-RELATED PROTEIN 1-RELATED"/>
    <property type="match status" value="1"/>
</dbReference>
<dbReference type="InterPro" id="IPR027728">
    <property type="entry name" value="Topless_fam"/>
</dbReference>
<evidence type="ECO:0000313" key="2">
    <source>
        <dbReference type="EMBL" id="THG22456.1"/>
    </source>
</evidence>
<keyword evidence="3" id="KW-1185">Reference proteome</keyword>
<dbReference type="GO" id="GO:0006355">
    <property type="term" value="P:regulation of DNA-templated transcription"/>
    <property type="evidence" value="ECO:0007669"/>
    <property type="project" value="InterPro"/>
</dbReference>